<keyword evidence="4 10" id="KW-0547">Nucleotide-binding</keyword>
<keyword evidence="6 11" id="KW-0694">RNA-binding</keyword>
<dbReference type="EC" id="6.1.1.1" evidence="10"/>
<dbReference type="InterPro" id="IPR002942">
    <property type="entry name" value="S4_RNA-bd"/>
</dbReference>
<dbReference type="Proteomes" id="UP000236910">
    <property type="component" value="Unassembled WGS sequence"/>
</dbReference>
<dbReference type="InterPro" id="IPR014729">
    <property type="entry name" value="Rossmann-like_a/b/a_fold"/>
</dbReference>
<dbReference type="Gene3D" id="3.40.50.620">
    <property type="entry name" value="HUPs"/>
    <property type="match status" value="1"/>
</dbReference>
<dbReference type="Proteomes" id="UP000237040">
    <property type="component" value="Unassembled WGS sequence"/>
</dbReference>
<keyword evidence="7 10" id="KW-0648">Protein biosynthesis</keyword>
<evidence type="ECO:0000256" key="9">
    <source>
        <dbReference type="ARBA" id="ARBA00048248"/>
    </source>
</evidence>
<keyword evidence="2 10" id="KW-0963">Cytoplasm</keyword>
<dbReference type="SMART" id="SM00363">
    <property type="entry name" value="S4"/>
    <property type="match status" value="1"/>
</dbReference>
<dbReference type="GO" id="GO:0004831">
    <property type="term" value="F:tyrosine-tRNA ligase activity"/>
    <property type="evidence" value="ECO:0007669"/>
    <property type="project" value="UniProtKB-UniRule"/>
</dbReference>
<evidence type="ECO:0000256" key="6">
    <source>
        <dbReference type="ARBA" id="ARBA00022884"/>
    </source>
</evidence>
<evidence type="ECO:0000256" key="7">
    <source>
        <dbReference type="ARBA" id="ARBA00022917"/>
    </source>
</evidence>
<comment type="function">
    <text evidence="10">Catalyzes the attachment of tyrosine to tRNA(Tyr) in a two-step reaction: tyrosine is first activated by ATP to form Tyr-AMP and then transferred to the acceptor end of tRNA(Tyr).</text>
</comment>
<dbReference type="EMBL" id="PNIL01000014">
    <property type="protein sequence ID" value="PMP68570.1"/>
    <property type="molecule type" value="Genomic_DNA"/>
</dbReference>
<evidence type="ECO:0000259" key="12">
    <source>
        <dbReference type="SMART" id="SM00363"/>
    </source>
</evidence>
<dbReference type="InterPro" id="IPR002307">
    <property type="entry name" value="Tyr-tRNA-ligase"/>
</dbReference>
<name>A0A2J6WFL9_9BACT</name>
<dbReference type="SUPFAM" id="SSF55174">
    <property type="entry name" value="Alpha-L RNA-binding motif"/>
    <property type="match status" value="1"/>
</dbReference>
<dbReference type="PROSITE" id="PS00178">
    <property type="entry name" value="AA_TRNA_LIGASE_I"/>
    <property type="match status" value="1"/>
</dbReference>
<dbReference type="NCBIfam" id="TIGR00234">
    <property type="entry name" value="tyrS"/>
    <property type="match status" value="1"/>
</dbReference>
<dbReference type="Gene3D" id="1.10.240.10">
    <property type="entry name" value="Tyrosyl-Transfer RNA Synthetase"/>
    <property type="match status" value="1"/>
</dbReference>
<feature type="domain" description="RNA-binding S4" evidence="12">
    <location>
        <begin position="337"/>
        <end position="394"/>
    </location>
</feature>
<dbReference type="GO" id="GO:0003723">
    <property type="term" value="F:RNA binding"/>
    <property type="evidence" value="ECO:0007669"/>
    <property type="project" value="UniProtKB-KW"/>
</dbReference>
<dbReference type="FunFam" id="1.10.240.10:FF:000006">
    <property type="entry name" value="Tyrosine--tRNA ligase"/>
    <property type="match status" value="1"/>
</dbReference>
<evidence type="ECO:0000256" key="8">
    <source>
        <dbReference type="ARBA" id="ARBA00023146"/>
    </source>
</evidence>
<comment type="catalytic activity">
    <reaction evidence="9 10">
        <text>tRNA(Tyr) + L-tyrosine + ATP = L-tyrosyl-tRNA(Tyr) + AMP + diphosphate + H(+)</text>
        <dbReference type="Rhea" id="RHEA:10220"/>
        <dbReference type="Rhea" id="RHEA-COMP:9706"/>
        <dbReference type="Rhea" id="RHEA-COMP:9707"/>
        <dbReference type="ChEBI" id="CHEBI:15378"/>
        <dbReference type="ChEBI" id="CHEBI:30616"/>
        <dbReference type="ChEBI" id="CHEBI:33019"/>
        <dbReference type="ChEBI" id="CHEBI:58315"/>
        <dbReference type="ChEBI" id="CHEBI:78442"/>
        <dbReference type="ChEBI" id="CHEBI:78536"/>
        <dbReference type="ChEBI" id="CHEBI:456215"/>
        <dbReference type="EC" id="6.1.1.1"/>
    </reaction>
</comment>
<evidence type="ECO:0000256" key="1">
    <source>
        <dbReference type="ARBA" id="ARBA00011738"/>
    </source>
</evidence>
<evidence type="ECO:0000313" key="15">
    <source>
        <dbReference type="Proteomes" id="UP000236910"/>
    </source>
</evidence>
<dbReference type="PRINTS" id="PR01040">
    <property type="entry name" value="TRNASYNTHTYR"/>
</dbReference>
<evidence type="ECO:0000313" key="13">
    <source>
        <dbReference type="EMBL" id="PMP68570.1"/>
    </source>
</evidence>
<dbReference type="GO" id="GO:0005524">
    <property type="term" value="F:ATP binding"/>
    <property type="evidence" value="ECO:0007669"/>
    <property type="project" value="UniProtKB-UniRule"/>
</dbReference>
<organism evidence="13 16">
    <name type="scientific">Caldisericum exile</name>
    <dbReference type="NCBI Taxonomy" id="693075"/>
    <lineage>
        <taxon>Bacteria</taxon>
        <taxon>Pseudomonadati</taxon>
        <taxon>Caldisericota/Cryosericota group</taxon>
        <taxon>Caldisericota</taxon>
        <taxon>Caldisericia</taxon>
        <taxon>Caldisericales</taxon>
        <taxon>Caldisericaceae</taxon>
        <taxon>Caldisericum</taxon>
    </lineage>
</organism>
<dbReference type="InterPro" id="IPR054608">
    <property type="entry name" value="SYY-like_C"/>
</dbReference>
<dbReference type="PANTHER" id="PTHR11766:SF1">
    <property type="entry name" value="TYROSINE--TRNA LIGASE"/>
    <property type="match status" value="1"/>
</dbReference>
<dbReference type="EMBL" id="PNIX01000122">
    <property type="protein sequence ID" value="PMP83280.1"/>
    <property type="molecule type" value="Genomic_DNA"/>
</dbReference>
<gene>
    <name evidence="10" type="primary">tyrS</name>
    <name evidence="14" type="ORF">C0175_02045</name>
    <name evidence="13" type="ORF">C0189_00875</name>
</gene>
<dbReference type="CDD" id="cd00165">
    <property type="entry name" value="S4"/>
    <property type="match status" value="1"/>
</dbReference>
<evidence type="ECO:0000256" key="10">
    <source>
        <dbReference type="HAMAP-Rule" id="MF_02007"/>
    </source>
</evidence>
<dbReference type="PANTHER" id="PTHR11766">
    <property type="entry name" value="TYROSYL-TRNA SYNTHETASE"/>
    <property type="match status" value="1"/>
</dbReference>
<dbReference type="RefSeq" id="WP_424607020.1">
    <property type="nucleotide sequence ID" value="NZ_JBNARP010000034.1"/>
</dbReference>
<dbReference type="HAMAP" id="MF_02007">
    <property type="entry name" value="Tyr_tRNA_synth_type2"/>
    <property type="match status" value="1"/>
</dbReference>
<evidence type="ECO:0000256" key="11">
    <source>
        <dbReference type="PROSITE-ProRule" id="PRU00182"/>
    </source>
</evidence>
<proteinExistence type="inferred from homology"/>
<sequence length="395" mass="45515">MDAFEKIKRKTVEIINEDELKERLASGKKLRVKLGADPTAPDLHLGHYVVLRKLRDFQELGHQVVFIIGDFTGLVGDPSGRSKTRPPLSKEQIQENAKTYFDQVFKVLDKEKTEVRFNSEWLSKITFEDWFRLCANFTLARILERDDFQKRFSQDIPIFFHELFYPIMQAYDSYAIDADVELGGTDQKFNLIMGRHLLEVKGKPPQIAIILPILRGLDGVQKMSKSLGNYVGITEDPKTMFGKIMSIPDDLISEYYYLVLDVDDEKAKEIEESIKEGKVNPRDLKLELAKGIVEIFHGIDEAQKAYDNFIKVFSKRELPDEMPELHIEEFVEDGVVDIVNLLVSLKILPSKSEVKRLIEQGGLKINDEKIENFKVKVNNGDILRVGKRQFFKLVF</sequence>
<feature type="short sequence motif" description="'KMSKS' region" evidence="10">
    <location>
        <begin position="222"/>
        <end position="226"/>
    </location>
</feature>
<keyword evidence="8 10" id="KW-0030">Aminoacyl-tRNA synthetase</keyword>
<dbReference type="SUPFAM" id="SSF52374">
    <property type="entry name" value="Nucleotidylyl transferase"/>
    <property type="match status" value="1"/>
</dbReference>
<protein>
    <recommendedName>
        <fullName evidence="10">Tyrosine--tRNA ligase</fullName>
        <ecNumber evidence="10">6.1.1.1</ecNumber>
    </recommendedName>
    <alternativeName>
        <fullName evidence="10">Tyrosyl-tRNA synthetase</fullName>
        <shortName evidence="10">TyrRS</shortName>
    </alternativeName>
</protein>
<dbReference type="Pfam" id="PF22421">
    <property type="entry name" value="SYY_C-terminal"/>
    <property type="match status" value="1"/>
</dbReference>
<dbReference type="FunFam" id="3.40.50.620:FF:000061">
    <property type="entry name" value="Tyrosine--tRNA ligase"/>
    <property type="match status" value="1"/>
</dbReference>
<keyword evidence="3 10" id="KW-0436">Ligase</keyword>
<feature type="binding site" evidence="10">
    <location>
        <position position="225"/>
    </location>
    <ligand>
        <name>ATP</name>
        <dbReference type="ChEBI" id="CHEBI:30616"/>
    </ligand>
</feature>
<dbReference type="InterPro" id="IPR002305">
    <property type="entry name" value="aa-tRNA-synth_Ic"/>
</dbReference>
<evidence type="ECO:0000256" key="4">
    <source>
        <dbReference type="ARBA" id="ARBA00022741"/>
    </source>
</evidence>
<dbReference type="CDD" id="cd00805">
    <property type="entry name" value="TyrRS_core"/>
    <property type="match status" value="1"/>
</dbReference>
<keyword evidence="5 10" id="KW-0067">ATP-binding</keyword>
<evidence type="ECO:0000256" key="3">
    <source>
        <dbReference type="ARBA" id="ARBA00022598"/>
    </source>
</evidence>
<dbReference type="Pfam" id="PF00579">
    <property type="entry name" value="tRNA-synt_1b"/>
    <property type="match status" value="1"/>
</dbReference>
<dbReference type="AlphaFoldDB" id="A0A2J6WFL9"/>
<evidence type="ECO:0000313" key="16">
    <source>
        <dbReference type="Proteomes" id="UP000237040"/>
    </source>
</evidence>
<dbReference type="GO" id="GO:0005829">
    <property type="term" value="C:cytosol"/>
    <property type="evidence" value="ECO:0007669"/>
    <property type="project" value="TreeGrafter"/>
</dbReference>
<dbReference type="Gene3D" id="3.10.290.10">
    <property type="entry name" value="RNA-binding S4 domain"/>
    <property type="match status" value="1"/>
</dbReference>
<comment type="subunit">
    <text evidence="1 10">Homodimer.</text>
</comment>
<dbReference type="PROSITE" id="PS50889">
    <property type="entry name" value="S4"/>
    <property type="match status" value="1"/>
</dbReference>
<evidence type="ECO:0000313" key="14">
    <source>
        <dbReference type="EMBL" id="PMP83280.1"/>
    </source>
</evidence>
<dbReference type="InterPro" id="IPR024088">
    <property type="entry name" value="Tyr-tRNA-ligase_bac-type"/>
</dbReference>
<comment type="caution">
    <text evidence="13">The sequence shown here is derived from an EMBL/GenBank/DDBJ whole genome shotgun (WGS) entry which is preliminary data.</text>
</comment>
<comment type="subcellular location">
    <subcellularLocation>
        <location evidence="10">Cytoplasm</location>
    </subcellularLocation>
</comment>
<dbReference type="InterPro" id="IPR024108">
    <property type="entry name" value="Tyr-tRNA-ligase_bac_2"/>
</dbReference>
<evidence type="ECO:0000256" key="2">
    <source>
        <dbReference type="ARBA" id="ARBA00022490"/>
    </source>
</evidence>
<accession>A0A2J6WFL9</accession>
<feature type="short sequence motif" description="'HIGH' region" evidence="10">
    <location>
        <begin position="38"/>
        <end position="47"/>
    </location>
</feature>
<comment type="similarity">
    <text evidence="10">Belongs to the class-I aminoacyl-tRNA synthetase family. TyrS type 2 subfamily.</text>
</comment>
<dbReference type="GO" id="GO:0006437">
    <property type="term" value="P:tyrosyl-tRNA aminoacylation"/>
    <property type="evidence" value="ECO:0007669"/>
    <property type="project" value="UniProtKB-UniRule"/>
</dbReference>
<evidence type="ECO:0000256" key="5">
    <source>
        <dbReference type="ARBA" id="ARBA00022840"/>
    </source>
</evidence>
<dbReference type="InterPro" id="IPR036986">
    <property type="entry name" value="S4_RNA-bd_sf"/>
</dbReference>
<dbReference type="InterPro" id="IPR001412">
    <property type="entry name" value="aa-tRNA-synth_I_CS"/>
</dbReference>
<reference evidence="15 16" key="1">
    <citation type="submission" date="2018-01" db="EMBL/GenBank/DDBJ databases">
        <title>Metagenomic assembled genomes from two thermal pools in the Uzon Caldera, Kamchatka, Russia.</title>
        <authorList>
            <person name="Wilkins L."/>
            <person name="Ettinger C."/>
        </authorList>
    </citation>
    <scope>NUCLEOTIDE SEQUENCE [LARGE SCALE GENOMIC DNA]</scope>
    <source>
        <strain evidence="14">ARK-10</strain>
        <strain evidence="13">ZAV-07</strain>
    </source>
</reference>